<evidence type="ECO:0000313" key="2">
    <source>
        <dbReference type="EMBL" id="BAN64663.1"/>
    </source>
</evidence>
<dbReference type="AlphaFoldDB" id="S6B034"/>
<dbReference type="EMBL" id="AK440869">
    <property type="protein sequence ID" value="BAN64663.1"/>
    <property type="molecule type" value="mRNA"/>
</dbReference>
<evidence type="ECO:0000256" key="1">
    <source>
        <dbReference type="SAM" id="MobiDB-lite"/>
    </source>
</evidence>
<feature type="region of interest" description="Disordered" evidence="1">
    <location>
        <begin position="260"/>
        <end position="293"/>
    </location>
</feature>
<name>S6B034_BABBO</name>
<sequence length="293" mass="31818">MFTMSEPVEQQNVESTTTPGLDKQQTRILTKNRGGLWMSSTTTKVFGSGSNGLLPGRTLPKISLGDANTRRTCGPTHLATSIMINGGRTGDYSSFIGNRSTTVNPLGQLQRHTIGAAPTKQYTMLPLRSKLHDISSTNKPEGAFTGENPFESSEDCFSVPRHQGKMPTAAYLGDSQSSDGCFTSNDFAAILPNKVDGKNTSTSSATTRSSVKRQVTTDIVDTGSSRSITSGFRRGMEIFTTYIKHMMMKIKMSITGMCSGANKRRPRVIEHSRPMKPGSKRDITHSDTISSSF</sequence>
<proteinExistence type="evidence at transcript level"/>
<accession>S6B034</accession>
<feature type="compositionally biased region" description="Basic and acidic residues" evidence="1">
    <location>
        <begin position="267"/>
        <end position="285"/>
    </location>
</feature>
<reference evidence="2" key="1">
    <citation type="journal article" date="2014" name="BMC Genomics">
        <title>The Babesia bovis gene and promoter model: an update from full-length EST analysis.</title>
        <authorList>
            <person name="Yamagishi J."/>
            <person name="Wakaguri H."/>
            <person name="Yokoyama N."/>
            <person name="Yamashita R."/>
            <person name="Suzuki Y."/>
            <person name="Xuan X."/>
            <person name="Igarashi I."/>
        </authorList>
    </citation>
    <scope>NUCLEOTIDE SEQUENCE</scope>
    <source>
        <strain evidence="2">Texas</strain>
    </source>
</reference>
<gene>
    <name evidence="2" type="primary">BBOV_II007330</name>
</gene>
<dbReference type="VEuPathDB" id="PiroplasmaDB:BBOV_II007330"/>
<organism evidence="2">
    <name type="scientific">Babesia bovis</name>
    <dbReference type="NCBI Taxonomy" id="5865"/>
    <lineage>
        <taxon>Eukaryota</taxon>
        <taxon>Sar</taxon>
        <taxon>Alveolata</taxon>
        <taxon>Apicomplexa</taxon>
        <taxon>Aconoidasida</taxon>
        <taxon>Piroplasmida</taxon>
        <taxon>Babesiidae</taxon>
        <taxon>Babesia</taxon>
    </lineage>
</organism>
<protein>
    <submittedName>
        <fullName evidence="2">Uncharacterized protein</fullName>
    </submittedName>
</protein>
<feature type="compositionally biased region" description="Polar residues" evidence="1">
    <location>
        <begin position="8"/>
        <end position="19"/>
    </location>
</feature>
<feature type="region of interest" description="Disordered" evidence="1">
    <location>
        <begin position="1"/>
        <end position="23"/>
    </location>
</feature>